<evidence type="ECO:0000313" key="2">
    <source>
        <dbReference type="EMBL" id="AKD05941.1"/>
    </source>
</evidence>
<protein>
    <submittedName>
        <fullName evidence="2">Transposase</fullName>
    </submittedName>
</protein>
<dbReference type="Pfam" id="PF13612">
    <property type="entry name" value="DDE_Tnp_1_3"/>
    <property type="match status" value="1"/>
</dbReference>
<gene>
    <name evidence="2" type="ORF">PKOR_23120</name>
</gene>
<proteinExistence type="predicted"/>
<name>A0A0E3V063_9BACT</name>
<dbReference type="InterPro" id="IPR025668">
    <property type="entry name" value="Tnp_DDE_dom"/>
</dbReference>
<evidence type="ECO:0000259" key="1">
    <source>
        <dbReference type="Pfam" id="PF13612"/>
    </source>
</evidence>
<dbReference type="RefSeq" id="WP_046314877.1">
    <property type="nucleotide sequence ID" value="NZ_CP009621.1"/>
</dbReference>
<reference evidence="2 3" key="1">
    <citation type="journal article" date="2015" name="Sci. Rep.">
        <title>Unraveling adaptation of Pontibacter korlensis to radiation and infertility in desert through complete genome and comparative transcriptomic analysis.</title>
        <authorList>
            <person name="Dai J."/>
            <person name="Dai W."/>
            <person name="Qiu C."/>
            <person name="Yang Z."/>
            <person name="Zhang Y."/>
            <person name="Zhou M."/>
            <person name="Zhang L."/>
            <person name="Fang C."/>
            <person name="Gao Q."/>
            <person name="Yang Q."/>
            <person name="Li X."/>
            <person name="Wang Z."/>
            <person name="Wang Z."/>
            <person name="Jia Z."/>
            <person name="Chen X."/>
        </authorList>
    </citation>
    <scope>NUCLEOTIDE SEQUENCE [LARGE SCALE GENOMIC DNA]</scope>
    <source>
        <strain evidence="2 3">X14-1T</strain>
    </source>
</reference>
<feature type="domain" description="Transposase DDE" evidence="1">
    <location>
        <begin position="97"/>
        <end position="239"/>
    </location>
</feature>
<dbReference type="PATRIC" id="fig|400092.3.peg.5098"/>
<accession>A0A0E3V063</accession>
<sequence length="272" mass="30580">MNDFTITIYCFVDDYLQIAGKKAATKRKASDAEIITTALVSARYFGGNLSAASGYMQQHQKCRMPHKSNFNRMLHRLGETIAAIFLALGDCLKQLNTTGEYVIDSFPVAVCRNIRINRCRLLEGEAYRGYNVSKREYFYGFKVEVIATAGGLPVSYFIVAGSVHDGRALQAMHLDLPPESSLYGDSAYTNYEVEDLLAECEQVSLLTQRKSNSKRKDSPAMDYIKAVMRKRIETTFSEIEAAFPRTIHAVTPQGFLLKIVLFLFAYTINKCI</sequence>
<dbReference type="NCBIfam" id="NF033520">
    <property type="entry name" value="transpos_IS982"/>
    <property type="match status" value="1"/>
</dbReference>
<dbReference type="HOGENOM" id="CLU_073308_2_2_10"/>
<dbReference type="EMBL" id="CP009621">
    <property type="protein sequence ID" value="AKD05941.1"/>
    <property type="molecule type" value="Genomic_DNA"/>
</dbReference>
<evidence type="ECO:0000313" key="3">
    <source>
        <dbReference type="Proteomes" id="UP000033109"/>
    </source>
</evidence>
<organism evidence="2 3">
    <name type="scientific">Pontibacter korlensis</name>
    <dbReference type="NCBI Taxonomy" id="400092"/>
    <lineage>
        <taxon>Bacteria</taxon>
        <taxon>Pseudomonadati</taxon>
        <taxon>Bacteroidota</taxon>
        <taxon>Cytophagia</taxon>
        <taxon>Cytophagales</taxon>
        <taxon>Hymenobacteraceae</taxon>
        <taxon>Pontibacter</taxon>
    </lineage>
</organism>
<dbReference type="KEGG" id="pko:PKOR_23120"/>
<dbReference type="Proteomes" id="UP000033109">
    <property type="component" value="Chromosome"/>
</dbReference>
<keyword evidence="3" id="KW-1185">Reference proteome</keyword>
<dbReference type="AlphaFoldDB" id="A0A0E3V063"/>
<dbReference type="OrthoDB" id="706456at2"/>